<evidence type="ECO:0000256" key="1">
    <source>
        <dbReference type="SAM" id="Coils"/>
    </source>
</evidence>
<dbReference type="NCBIfam" id="TIGR01808">
    <property type="entry name" value="CM_M_hiGC-arch"/>
    <property type="match status" value="1"/>
</dbReference>
<dbReference type="EC" id="5.4.99.5" evidence="3"/>
<name>A0ABR7S7T5_9ACTN</name>
<dbReference type="RefSeq" id="WP_187811508.1">
    <property type="nucleotide sequence ID" value="NZ_JACTVJ010000001.1"/>
</dbReference>
<dbReference type="PROSITE" id="PS51168">
    <property type="entry name" value="CHORISMATE_MUT_2"/>
    <property type="match status" value="1"/>
</dbReference>
<evidence type="ECO:0000313" key="3">
    <source>
        <dbReference type="EMBL" id="MBC9710964.1"/>
    </source>
</evidence>
<dbReference type="InterPro" id="IPR036263">
    <property type="entry name" value="Chorismate_II_sf"/>
</dbReference>
<feature type="domain" description="Chorismate mutase" evidence="2">
    <location>
        <begin position="6"/>
        <end position="90"/>
    </location>
</feature>
<dbReference type="SMART" id="SM00830">
    <property type="entry name" value="CM_2"/>
    <property type="match status" value="1"/>
</dbReference>
<dbReference type="Gene3D" id="1.20.59.10">
    <property type="entry name" value="Chorismate mutase"/>
    <property type="match status" value="1"/>
</dbReference>
<dbReference type="InterPro" id="IPR010958">
    <property type="entry name" value="Chorismate_mutase_highGC-bac"/>
</dbReference>
<proteinExistence type="predicted"/>
<protein>
    <submittedName>
        <fullName evidence="3">Chorismate mutase</fullName>
        <ecNumber evidence="3">5.4.99.5</ecNumber>
    </submittedName>
</protein>
<dbReference type="InterPro" id="IPR036979">
    <property type="entry name" value="CM_dom_sf"/>
</dbReference>
<gene>
    <name evidence="3" type="ORF">H9Y04_00030</name>
</gene>
<keyword evidence="1" id="KW-0175">Coiled coil</keyword>
<feature type="coiled-coil region" evidence="1">
    <location>
        <begin position="12"/>
        <end position="39"/>
    </location>
</feature>
<evidence type="ECO:0000313" key="4">
    <source>
        <dbReference type="Proteomes" id="UP000642284"/>
    </source>
</evidence>
<sequence length="90" mass="10056">MAHTESTALADVSALRDQLDLVDAEIRALVERRRDLSREVQRTRMLTGGTRTDFTREMRVISPYTESFGRQGTAIAMALLEICRGASASR</sequence>
<dbReference type="InterPro" id="IPR002701">
    <property type="entry name" value="CM_II_prokaryot"/>
</dbReference>
<organism evidence="3 4">
    <name type="scientific">Streptomyces polyasparticus</name>
    <dbReference type="NCBI Taxonomy" id="2767826"/>
    <lineage>
        <taxon>Bacteria</taxon>
        <taxon>Bacillati</taxon>
        <taxon>Actinomycetota</taxon>
        <taxon>Actinomycetes</taxon>
        <taxon>Kitasatosporales</taxon>
        <taxon>Streptomycetaceae</taxon>
        <taxon>Streptomyces</taxon>
    </lineage>
</organism>
<dbReference type="Proteomes" id="UP000642284">
    <property type="component" value="Unassembled WGS sequence"/>
</dbReference>
<keyword evidence="3" id="KW-0413">Isomerase</keyword>
<comment type="caution">
    <text evidence="3">The sequence shown here is derived from an EMBL/GenBank/DDBJ whole genome shotgun (WGS) entry which is preliminary data.</text>
</comment>
<accession>A0ABR7S7T5</accession>
<dbReference type="GO" id="GO:0004106">
    <property type="term" value="F:chorismate mutase activity"/>
    <property type="evidence" value="ECO:0007669"/>
    <property type="project" value="UniProtKB-EC"/>
</dbReference>
<keyword evidence="4" id="KW-1185">Reference proteome</keyword>
<reference evidence="3 4" key="1">
    <citation type="submission" date="2020-08" db="EMBL/GenBank/DDBJ databases">
        <title>Genemic of Streptomyces polyaspartic.</title>
        <authorList>
            <person name="Liu W."/>
        </authorList>
    </citation>
    <scope>NUCLEOTIDE SEQUENCE [LARGE SCALE GENOMIC DNA]</scope>
    <source>
        <strain evidence="3 4">TRM66268-LWL</strain>
    </source>
</reference>
<dbReference type="EMBL" id="JACTVJ010000001">
    <property type="protein sequence ID" value="MBC9710964.1"/>
    <property type="molecule type" value="Genomic_DNA"/>
</dbReference>
<dbReference type="SUPFAM" id="SSF48600">
    <property type="entry name" value="Chorismate mutase II"/>
    <property type="match status" value="1"/>
</dbReference>
<dbReference type="NCBIfam" id="NF005894">
    <property type="entry name" value="PRK07857.1"/>
    <property type="match status" value="1"/>
</dbReference>
<evidence type="ECO:0000259" key="2">
    <source>
        <dbReference type="PROSITE" id="PS51168"/>
    </source>
</evidence>